<dbReference type="EMBL" id="MN740297">
    <property type="protein sequence ID" value="QHT98866.1"/>
    <property type="molecule type" value="Genomic_DNA"/>
</dbReference>
<accession>A0A6C0J2K8</accession>
<evidence type="ECO:0000259" key="1">
    <source>
        <dbReference type="Pfam" id="PF13392"/>
    </source>
</evidence>
<sequence length="319" mass="37625">MSIILKNLTDQQFAEIIKSCLTWSEALTKCGLKIRNRQFERKMQKIDEEYKTHLPSCYGGLYSKIAKYTDEYYKELIENNTSWDDVLEKMKYTNIQLMNNVKKHLDSINIDYKHLSYPVRLNKYSKLEEVLVKNSHYPFGSMNKLKIRLINELNWEEKCSGCYKKTHITNWSGEIPIPLQVDHINGIHTDNRIENLRFLCGTCHSLTDNWCCNNKGKQNKPIVPITLTPKEPKEKKRRKERRVYKCIDCDVKVYSNGSRCTSCNNINRFIIASKDRPSLEQLKTDLQENGNNFCAVARIYKVSDNCIRKWIKKYELRNT</sequence>
<proteinExistence type="predicted"/>
<name>A0A6C0J2K8_9ZZZZ</name>
<dbReference type="InterPro" id="IPR003615">
    <property type="entry name" value="HNH_nuc"/>
</dbReference>
<feature type="domain" description="HNH nuclease" evidence="1">
    <location>
        <begin position="173"/>
        <end position="198"/>
    </location>
</feature>
<dbReference type="AlphaFoldDB" id="A0A6C0J2K8"/>
<reference evidence="2" key="1">
    <citation type="journal article" date="2020" name="Nature">
        <title>Giant virus diversity and host interactions through global metagenomics.</title>
        <authorList>
            <person name="Schulz F."/>
            <person name="Roux S."/>
            <person name="Paez-Espino D."/>
            <person name="Jungbluth S."/>
            <person name="Walsh D.A."/>
            <person name="Denef V.J."/>
            <person name="McMahon K.D."/>
            <person name="Konstantinidis K.T."/>
            <person name="Eloe-Fadrosh E.A."/>
            <person name="Kyrpides N.C."/>
            <person name="Woyke T."/>
        </authorList>
    </citation>
    <scope>NUCLEOTIDE SEQUENCE</scope>
    <source>
        <strain evidence="2">GVMAG-M-3300025695-21</strain>
    </source>
</reference>
<organism evidence="2">
    <name type="scientific">viral metagenome</name>
    <dbReference type="NCBI Taxonomy" id="1070528"/>
    <lineage>
        <taxon>unclassified sequences</taxon>
        <taxon>metagenomes</taxon>
        <taxon>organismal metagenomes</taxon>
    </lineage>
</organism>
<dbReference type="CDD" id="cd00085">
    <property type="entry name" value="HNHc"/>
    <property type="match status" value="1"/>
</dbReference>
<protein>
    <recommendedName>
        <fullName evidence="1">HNH nuclease domain-containing protein</fullName>
    </recommendedName>
</protein>
<dbReference type="Pfam" id="PF13392">
    <property type="entry name" value="HNH_3"/>
    <property type="match status" value="1"/>
</dbReference>
<evidence type="ECO:0000313" key="2">
    <source>
        <dbReference type="EMBL" id="QHT98866.1"/>
    </source>
</evidence>